<dbReference type="AlphaFoldDB" id="A0A9P9IBY9"/>
<sequence>MAGNPVRFVVSPDGDVVINVKAWKNGLRTDVIIIADSATLKANSGYFERCLRFNSANGHGQHVITLEESHGRAMGIWVQYLHAGSDSSKDVLWKNPFIQRSATMDTLWHVICEGDKYNFGRKILDSFFERLYSKLVDGDTLDDAPVQYNATDLMRQLPLPCLIFNYAPGFAEVTRWLVYNSQGQILEKVPGWFKQTRFHLAPKDFVGPMNLAHGRLRVILHQALCGQVNSILKDGDRKCKCQNWEKVCGRYIAALIKINVNPLESGTMSINELLDNLAGFSIHRMPHCCTLCNVDWEGTVVAARTKVASYFDGLCLDCMDRSKRKRGDPDQHYWKHCASVEGRWDHYCRIAHGESTWYHSWLGRDEHRQKLIALHREDKRTKKRNSWLKRL</sequence>
<protein>
    <submittedName>
        <fullName evidence="1">Uncharacterized protein</fullName>
    </submittedName>
</protein>
<dbReference type="Proteomes" id="UP000700596">
    <property type="component" value="Unassembled WGS sequence"/>
</dbReference>
<dbReference type="EMBL" id="JAGMWT010000015">
    <property type="protein sequence ID" value="KAH7115908.1"/>
    <property type="molecule type" value="Genomic_DNA"/>
</dbReference>
<proteinExistence type="predicted"/>
<reference evidence="1" key="1">
    <citation type="journal article" date="2021" name="Nat. Commun.">
        <title>Genetic determinants of endophytism in the Arabidopsis root mycobiome.</title>
        <authorList>
            <person name="Mesny F."/>
            <person name="Miyauchi S."/>
            <person name="Thiergart T."/>
            <person name="Pickel B."/>
            <person name="Atanasova L."/>
            <person name="Karlsson M."/>
            <person name="Huettel B."/>
            <person name="Barry K.W."/>
            <person name="Haridas S."/>
            <person name="Chen C."/>
            <person name="Bauer D."/>
            <person name="Andreopoulos W."/>
            <person name="Pangilinan J."/>
            <person name="LaButti K."/>
            <person name="Riley R."/>
            <person name="Lipzen A."/>
            <person name="Clum A."/>
            <person name="Drula E."/>
            <person name="Henrissat B."/>
            <person name="Kohler A."/>
            <person name="Grigoriev I.V."/>
            <person name="Martin F.M."/>
            <person name="Hacquard S."/>
        </authorList>
    </citation>
    <scope>NUCLEOTIDE SEQUENCE</scope>
    <source>
        <strain evidence="1">MPI-CAGE-CH-0243</strain>
    </source>
</reference>
<accession>A0A9P9IBY9</accession>
<gene>
    <name evidence="1" type="ORF">B0J11DRAFT_593578</name>
</gene>
<keyword evidence="2" id="KW-1185">Reference proteome</keyword>
<evidence type="ECO:0000313" key="1">
    <source>
        <dbReference type="EMBL" id="KAH7115908.1"/>
    </source>
</evidence>
<evidence type="ECO:0000313" key="2">
    <source>
        <dbReference type="Proteomes" id="UP000700596"/>
    </source>
</evidence>
<comment type="caution">
    <text evidence="1">The sequence shown here is derived from an EMBL/GenBank/DDBJ whole genome shotgun (WGS) entry which is preliminary data.</text>
</comment>
<name>A0A9P9IBY9_9PLEO</name>
<dbReference type="OrthoDB" id="268428at2759"/>
<organism evidence="1 2">
    <name type="scientific">Dendryphion nanum</name>
    <dbReference type="NCBI Taxonomy" id="256645"/>
    <lineage>
        <taxon>Eukaryota</taxon>
        <taxon>Fungi</taxon>
        <taxon>Dikarya</taxon>
        <taxon>Ascomycota</taxon>
        <taxon>Pezizomycotina</taxon>
        <taxon>Dothideomycetes</taxon>
        <taxon>Pleosporomycetidae</taxon>
        <taxon>Pleosporales</taxon>
        <taxon>Torulaceae</taxon>
        <taxon>Dendryphion</taxon>
    </lineage>
</organism>